<dbReference type="PANTHER" id="PTHR31630">
    <property type="entry name" value="PHYTANOYL-COA DIOXYGENASE-RELATED-RELATED"/>
    <property type="match status" value="1"/>
</dbReference>
<comment type="caution">
    <text evidence="1">The sequence shown here is derived from an EMBL/GenBank/DDBJ whole genome shotgun (WGS) entry which is preliminary data.</text>
</comment>
<keyword evidence="2" id="KW-1185">Reference proteome</keyword>
<protein>
    <submittedName>
        <fullName evidence="1">EctD</fullName>
    </submittedName>
</protein>
<reference evidence="1 2" key="1">
    <citation type="submission" date="2024-03" db="EMBL/GenBank/DDBJ databases">
        <title>The Acrasis kona genome and developmental transcriptomes reveal deep origins of eukaryotic multicellular pathways.</title>
        <authorList>
            <person name="Sheikh S."/>
            <person name="Fu C.-J."/>
            <person name="Brown M.W."/>
            <person name="Baldauf S.L."/>
        </authorList>
    </citation>
    <scope>NUCLEOTIDE SEQUENCE [LARGE SCALE GENOMIC DNA]</scope>
    <source>
        <strain evidence="1 2">ATCC MYA-3509</strain>
    </source>
</reference>
<proteinExistence type="predicted"/>
<dbReference type="Pfam" id="PF05721">
    <property type="entry name" value="PhyH"/>
    <property type="match status" value="1"/>
</dbReference>
<evidence type="ECO:0000313" key="2">
    <source>
        <dbReference type="Proteomes" id="UP001431209"/>
    </source>
</evidence>
<sequence>MIPRLNVPRDDDDYNYTKSFFVNDTEQIKDFFNEYGFVVVRNVLSQQDCDNTVTEIFDILESDAGWQRDDMTTWNQWPTNGMPQFGSPSRPPVFSSQFLKNRINPNVHKVFSTLLQDEDLIVNHDRCCLYRPTLNVPTSTGVVPSMKKWKTLANLHLDMSPSNYLSNNSDTIIDNYLSQLRYRNVGNFITENNQVGASSGTQLQGVINLVDNHEQDGGFQVVPGFHKIFDKYFENTALDNSTQGHNFGRNDVIQKYSIRVPLRAGSIVVWNQKMPHGSLPNNSSRMRCAQFIKMFPSKQLLCHRERADARRAVVRRNVDVLQDFEMTELGECLFDL</sequence>
<dbReference type="InterPro" id="IPR008775">
    <property type="entry name" value="Phytyl_CoA_dOase-like"/>
</dbReference>
<dbReference type="EMBL" id="JAOPGA020000151">
    <property type="protein sequence ID" value="KAL0477205.1"/>
    <property type="molecule type" value="Genomic_DNA"/>
</dbReference>
<accession>A0AAW2YJM1</accession>
<dbReference type="PANTHER" id="PTHR31630:SF6">
    <property type="entry name" value="PHYTANOYL-COA DIOXYGENASE-RELATED"/>
    <property type="match status" value="1"/>
</dbReference>
<gene>
    <name evidence="1" type="ORF">AKO1_005899</name>
</gene>
<dbReference type="AlphaFoldDB" id="A0AAW2YJM1"/>
<organism evidence="1 2">
    <name type="scientific">Acrasis kona</name>
    <dbReference type="NCBI Taxonomy" id="1008807"/>
    <lineage>
        <taxon>Eukaryota</taxon>
        <taxon>Discoba</taxon>
        <taxon>Heterolobosea</taxon>
        <taxon>Tetramitia</taxon>
        <taxon>Eutetramitia</taxon>
        <taxon>Acrasidae</taxon>
        <taxon>Acrasis</taxon>
    </lineage>
</organism>
<name>A0AAW2YJM1_9EUKA</name>
<dbReference type="Gene3D" id="2.60.120.620">
    <property type="entry name" value="q2cbj1_9rhob like domain"/>
    <property type="match status" value="1"/>
</dbReference>
<evidence type="ECO:0000313" key="1">
    <source>
        <dbReference type="EMBL" id="KAL0477205.1"/>
    </source>
</evidence>
<dbReference type="Proteomes" id="UP001431209">
    <property type="component" value="Unassembled WGS sequence"/>
</dbReference>
<dbReference type="SUPFAM" id="SSF51197">
    <property type="entry name" value="Clavaminate synthase-like"/>
    <property type="match status" value="1"/>
</dbReference>